<evidence type="ECO:0000313" key="2">
    <source>
        <dbReference type="Proteomes" id="UP000824120"/>
    </source>
</evidence>
<dbReference type="Proteomes" id="UP000824120">
    <property type="component" value="Chromosome 3"/>
</dbReference>
<protein>
    <submittedName>
        <fullName evidence="1">Uncharacterized protein</fullName>
    </submittedName>
</protein>
<name>A0A9J5ZSI0_SOLCO</name>
<dbReference type="EMBL" id="JACXVP010000003">
    <property type="protein sequence ID" value="KAG5615169.1"/>
    <property type="molecule type" value="Genomic_DNA"/>
</dbReference>
<accession>A0A9J5ZSI0</accession>
<dbReference type="AlphaFoldDB" id="A0A9J5ZSI0"/>
<comment type="caution">
    <text evidence="1">The sequence shown here is derived from an EMBL/GenBank/DDBJ whole genome shotgun (WGS) entry which is preliminary data.</text>
</comment>
<reference evidence="1 2" key="1">
    <citation type="submission" date="2020-09" db="EMBL/GenBank/DDBJ databases">
        <title>De no assembly of potato wild relative species, Solanum commersonii.</title>
        <authorList>
            <person name="Cho K."/>
        </authorList>
    </citation>
    <scope>NUCLEOTIDE SEQUENCE [LARGE SCALE GENOMIC DNA]</scope>
    <source>
        <strain evidence="1">LZ3.2</strain>
        <tissue evidence="1">Leaf</tissue>
    </source>
</reference>
<gene>
    <name evidence="1" type="ORF">H5410_014993</name>
</gene>
<keyword evidence="2" id="KW-1185">Reference proteome</keyword>
<organism evidence="1 2">
    <name type="scientific">Solanum commersonii</name>
    <name type="common">Commerson's wild potato</name>
    <name type="synonym">Commerson's nightshade</name>
    <dbReference type="NCBI Taxonomy" id="4109"/>
    <lineage>
        <taxon>Eukaryota</taxon>
        <taxon>Viridiplantae</taxon>
        <taxon>Streptophyta</taxon>
        <taxon>Embryophyta</taxon>
        <taxon>Tracheophyta</taxon>
        <taxon>Spermatophyta</taxon>
        <taxon>Magnoliopsida</taxon>
        <taxon>eudicotyledons</taxon>
        <taxon>Gunneridae</taxon>
        <taxon>Pentapetalae</taxon>
        <taxon>asterids</taxon>
        <taxon>lamiids</taxon>
        <taxon>Solanales</taxon>
        <taxon>Solanaceae</taxon>
        <taxon>Solanoideae</taxon>
        <taxon>Solaneae</taxon>
        <taxon>Solanum</taxon>
    </lineage>
</organism>
<sequence length="110" mass="12223">MIPSYNSQRVFIVFKKNLCYSGSFGEVSRDHRILAIHRLLLSLPFDPFPSGLCVMEQRAECVPSAIRQTQNTHAKNNYVLKDSSCDTPLPKIFMLAILATCASSSSTKGI</sequence>
<evidence type="ECO:0000313" key="1">
    <source>
        <dbReference type="EMBL" id="KAG5615169.1"/>
    </source>
</evidence>
<proteinExistence type="predicted"/>